<dbReference type="Pfam" id="PF13561">
    <property type="entry name" value="adh_short_C2"/>
    <property type="match status" value="1"/>
</dbReference>
<evidence type="ECO:0000256" key="1">
    <source>
        <dbReference type="ARBA" id="ARBA00006484"/>
    </source>
</evidence>
<protein>
    <submittedName>
        <fullName evidence="3">Uncharacterized protein</fullName>
    </submittedName>
</protein>
<keyword evidence="4" id="KW-1185">Reference proteome</keyword>
<dbReference type="SUPFAM" id="SSF51735">
    <property type="entry name" value="NAD(P)-binding Rossmann-fold domains"/>
    <property type="match status" value="1"/>
</dbReference>
<dbReference type="PRINTS" id="PR00081">
    <property type="entry name" value="GDHRDH"/>
</dbReference>
<dbReference type="Proteomes" id="UP000613177">
    <property type="component" value="Unassembled WGS sequence"/>
</dbReference>
<comment type="similarity">
    <text evidence="1">Belongs to the short-chain dehydrogenases/reductases (SDR) family.</text>
</comment>
<sequence length="271" mass="28663">MEGYVCIITGANSLTGIGRAAAYSFAKKNAKVIYVTDIKDDNLYSLAEDVKTTTGVDCIGMKADASCDEDILAVINAAMDKYGRLDVFFANAGVAGRHPFVNQTKEAYMEMMSVNAWSAFAACKYASIAMQKTSEEKPVSGGAIICTASVGGVRSGGGPMSYSASKAAVINTVQTAAWRLHGTNIRVNAVCPGLIKTEMTDVVFAAIEGRPELEKSLMRTIALERYGRPEEVSETVAFLASSAGSYITGQDIKVDGGISAAMPYSVFFGES</sequence>
<gene>
    <name evidence="3" type="ORF">INT48_000511</name>
</gene>
<proteinExistence type="inferred from homology"/>
<dbReference type="PRINTS" id="PR00080">
    <property type="entry name" value="SDRFAMILY"/>
</dbReference>
<reference evidence="3" key="1">
    <citation type="submission" date="2021-01" db="EMBL/GenBank/DDBJ databases">
        <title>Metabolic potential, ecology and presence of endohyphal bacteria is reflected in genomic diversity of Mucoromycotina.</title>
        <authorList>
            <person name="Muszewska A."/>
            <person name="Okrasinska A."/>
            <person name="Steczkiewicz K."/>
            <person name="Drgas O."/>
            <person name="Orlowska M."/>
            <person name="Perlinska-Lenart U."/>
            <person name="Aleksandrzak-Piekarczyk T."/>
            <person name="Szatraj K."/>
            <person name="Zielenkiewicz U."/>
            <person name="Pilsyk S."/>
            <person name="Malc E."/>
            <person name="Mieczkowski P."/>
            <person name="Kruszewska J.S."/>
            <person name="Biernat P."/>
            <person name="Pawlowska J."/>
        </authorList>
    </citation>
    <scope>NUCLEOTIDE SEQUENCE</scope>
    <source>
        <strain evidence="3">WA0000018081</strain>
    </source>
</reference>
<organism evidence="3 4">
    <name type="scientific">Thamnidium elegans</name>
    <dbReference type="NCBI Taxonomy" id="101142"/>
    <lineage>
        <taxon>Eukaryota</taxon>
        <taxon>Fungi</taxon>
        <taxon>Fungi incertae sedis</taxon>
        <taxon>Mucoromycota</taxon>
        <taxon>Mucoromycotina</taxon>
        <taxon>Mucoromycetes</taxon>
        <taxon>Mucorales</taxon>
        <taxon>Mucorineae</taxon>
        <taxon>Mucoraceae</taxon>
        <taxon>Thamnidium</taxon>
    </lineage>
</organism>
<dbReference type="InterPro" id="IPR002347">
    <property type="entry name" value="SDR_fam"/>
</dbReference>
<name>A0A8H7VZX1_9FUNG</name>
<evidence type="ECO:0000313" key="4">
    <source>
        <dbReference type="Proteomes" id="UP000613177"/>
    </source>
</evidence>
<keyword evidence="2" id="KW-0560">Oxidoreductase</keyword>
<dbReference type="AlphaFoldDB" id="A0A8H7VZX1"/>
<evidence type="ECO:0000313" key="3">
    <source>
        <dbReference type="EMBL" id="KAG2234848.1"/>
    </source>
</evidence>
<dbReference type="Gene3D" id="3.40.50.720">
    <property type="entry name" value="NAD(P)-binding Rossmann-like Domain"/>
    <property type="match status" value="1"/>
</dbReference>
<comment type="caution">
    <text evidence="3">The sequence shown here is derived from an EMBL/GenBank/DDBJ whole genome shotgun (WGS) entry which is preliminary data.</text>
</comment>
<dbReference type="InterPro" id="IPR036291">
    <property type="entry name" value="NAD(P)-bd_dom_sf"/>
</dbReference>
<dbReference type="GO" id="GO:0016491">
    <property type="term" value="F:oxidoreductase activity"/>
    <property type="evidence" value="ECO:0007669"/>
    <property type="project" value="UniProtKB-KW"/>
</dbReference>
<dbReference type="OrthoDB" id="47007at2759"/>
<evidence type="ECO:0000256" key="2">
    <source>
        <dbReference type="ARBA" id="ARBA00023002"/>
    </source>
</evidence>
<dbReference type="CDD" id="cd05233">
    <property type="entry name" value="SDR_c"/>
    <property type="match status" value="1"/>
</dbReference>
<dbReference type="EMBL" id="JAEPRE010000044">
    <property type="protein sequence ID" value="KAG2234848.1"/>
    <property type="molecule type" value="Genomic_DNA"/>
</dbReference>
<accession>A0A8H7VZX1</accession>
<dbReference type="PANTHER" id="PTHR43180">
    <property type="entry name" value="3-OXOACYL-(ACYL-CARRIER-PROTEIN) REDUCTASE (AFU_ORTHOLOGUE AFUA_6G11210)"/>
    <property type="match status" value="1"/>
</dbReference>
<dbReference type="FunFam" id="3.40.50.720:FF:000084">
    <property type="entry name" value="Short-chain dehydrogenase reductase"/>
    <property type="match status" value="1"/>
</dbReference>
<dbReference type="PANTHER" id="PTHR43180:SF66">
    <property type="entry name" value="SHORT-CHAIN DEHYDROGENASE_REDUCTASE FAMILY PROTEIN"/>
    <property type="match status" value="1"/>
</dbReference>